<sequence>MDRRTSHPSEDSFMLFGMREHDNKQKGHLDYGNGHLHGPAVDLETAIRETGYGWYQFWLLMICGSVYMTCAIGTTTLSFVLPAAECDFTLDSANKGEINATPLVGMIFGSYVWGSMADTQGRKKVLVISLTMDFIAGLLSSLAPNFITFLICRFFNGFGIIGATSVCFPYLSEFLAFKHRDLNLCRLEIFWVLGVCAVPGLAWLLIPLKFTWTPYPELTFRSWRLFVFFCGVPSLIIGLTLHFCFHETPKFLLSQGHHDEALAVLRKVFVFNKRRDPSEYCVRRLAAETHNLQLNEDGSPMHFPHEHKGEKASLGRRIVLRLEVLWDQNVALFSGPLAKYTLLACFIDFGIMSSYYTLMLWFPELLERFHSYNNLHGGDAQVSGVCDVMGVVLDPGANNCTSPEHVHGPDNDVYLHTLIIGLSCLPTSFMLGYLVRKIGTRIMLMLFMTTSGIAILCLHLIHNEMQNLVLSCVFEALASVAEATLFCAVVHIFPTHLRALAVSLTVTCGRIGAVLGNILLGVLLDLSCEVPITTFGVLLVASGLLCLALPKPSGDHPRHSICSHAL</sequence>
<feature type="transmembrane region" description="Helical" evidence="6">
    <location>
        <begin position="340"/>
        <end position="362"/>
    </location>
</feature>
<evidence type="ECO:0000256" key="3">
    <source>
        <dbReference type="ARBA" id="ARBA00022692"/>
    </source>
</evidence>
<keyword evidence="9" id="KW-1185">Reference proteome</keyword>
<feature type="transmembrane region" description="Helical" evidence="6">
    <location>
        <begin position="96"/>
        <end position="113"/>
    </location>
</feature>
<name>A0A8S1DQ47_9INSE</name>
<dbReference type="Gene3D" id="1.20.1250.20">
    <property type="entry name" value="MFS general substrate transporter like domains"/>
    <property type="match status" value="1"/>
</dbReference>
<evidence type="ECO:0000259" key="7">
    <source>
        <dbReference type="PROSITE" id="PS50850"/>
    </source>
</evidence>
<dbReference type="GO" id="GO:0016020">
    <property type="term" value="C:membrane"/>
    <property type="evidence" value="ECO:0007669"/>
    <property type="project" value="UniProtKB-SubCell"/>
</dbReference>
<dbReference type="OrthoDB" id="3936150at2759"/>
<evidence type="ECO:0000256" key="5">
    <source>
        <dbReference type="ARBA" id="ARBA00023136"/>
    </source>
</evidence>
<evidence type="ECO:0000313" key="9">
    <source>
        <dbReference type="Proteomes" id="UP000494165"/>
    </source>
</evidence>
<dbReference type="GO" id="GO:0022857">
    <property type="term" value="F:transmembrane transporter activity"/>
    <property type="evidence" value="ECO:0007669"/>
    <property type="project" value="InterPro"/>
</dbReference>
<evidence type="ECO:0000313" key="8">
    <source>
        <dbReference type="EMBL" id="CAB3380145.1"/>
    </source>
</evidence>
<evidence type="ECO:0000256" key="2">
    <source>
        <dbReference type="ARBA" id="ARBA00022448"/>
    </source>
</evidence>
<dbReference type="SUPFAM" id="SSF103473">
    <property type="entry name" value="MFS general substrate transporter"/>
    <property type="match status" value="1"/>
</dbReference>
<feature type="transmembrane region" description="Helical" evidence="6">
    <location>
        <begin position="57"/>
        <end position="84"/>
    </location>
</feature>
<feature type="domain" description="Major facilitator superfamily (MFS) profile" evidence="7">
    <location>
        <begin position="59"/>
        <end position="554"/>
    </location>
</feature>
<keyword evidence="3 6" id="KW-0812">Transmembrane</keyword>
<protein>
    <recommendedName>
        <fullName evidence="7">Major facilitator superfamily (MFS) profile domain-containing protein</fullName>
    </recommendedName>
</protein>
<dbReference type="InterPro" id="IPR020846">
    <property type="entry name" value="MFS_dom"/>
</dbReference>
<feature type="transmembrane region" description="Helical" evidence="6">
    <location>
        <begin position="468"/>
        <end position="493"/>
    </location>
</feature>
<evidence type="ECO:0000256" key="6">
    <source>
        <dbReference type="SAM" id="Phobius"/>
    </source>
</evidence>
<dbReference type="FunFam" id="1.20.1250.20:FF:000232">
    <property type="entry name" value="Organic cation/carnitine transporter 7"/>
    <property type="match status" value="1"/>
</dbReference>
<dbReference type="PANTHER" id="PTHR23511">
    <property type="entry name" value="SYNAPTIC VESICLE GLYCOPROTEIN 2"/>
    <property type="match status" value="1"/>
</dbReference>
<dbReference type="PROSITE" id="PS50850">
    <property type="entry name" value="MFS"/>
    <property type="match status" value="1"/>
</dbReference>
<dbReference type="AlphaFoldDB" id="A0A8S1DQ47"/>
<feature type="transmembrane region" description="Helical" evidence="6">
    <location>
        <begin position="530"/>
        <end position="549"/>
    </location>
</feature>
<dbReference type="PANTHER" id="PTHR23511:SF38">
    <property type="entry name" value="SYNAPTIC VESICLE 2-RELATED PROTEIN-LIKE PROTEIN"/>
    <property type="match status" value="1"/>
</dbReference>
<dbReference type="Proteomes" id="UP000494165">
    <property type="component" value="Unassembled WGS sequence"/>
</dbReference>
<feature type="transmembrane region" description="Helical" evidence="6">
    <location>
        <begin position="442"/>
        <end position="462"/>
    </location>
</feature>
<dbReference type="EMBL" id="CADEPI010000201">
    <property type="protein sequence ID" value="CAB3380145.1"/>
    <property type="molecule type" value="Genomic_DNA"/>
</dbReference>
<gene>
    <name evidence="8" type="ORF">CLODIP_2_CD07076</name>
</gene>
<keyword evidence="4 6" id="KW-1133">Transmembrane helix</keyword>
<feature type="transmembrane region" description="Helical" evidence="6">
    <location>
        <begin position="157"/>
        <end position="177"/>
    </location>
</feature>
<evidence type="ECO:0000256" key="1">
    <source>
        <dbReference type="ARBA" id="ARBA00004141"/>
    </source>
</evidence>
<comment type="subcellular location">
    <subcellularLocation>
        <location evidence="1">Membrane</location>
        <topology evidence="1">Multi-pass membrane protein</topology>
    </subcellularLocation>
</comment>
<dbReference type="InterPro" id="IPR036259">
    <property type="entry name" value="MFS_trans_sf"/>
</dbReference>
<accession>A0A8S1DQ47</accession>
<feature type="transmembrane region" description="Helical" evidence="6">
    <location>
        <begin position="226"/>
        <end position="245"/>
    </location>
</feature>
<evidence type="ECO:0000256" key="4">
    <source>
        <dbReference type="ARBA" id="ARBA00022989"/>
    </source>
</evidence>
<feature type="transmembrane region" description="Helical" evidence="6">
    <location>
        <begin position="500"/>
        <end position="524"/>
    </location>
</feature>
<dbReference type="Pfam" id="PF07690">
    <property type="entry name" value="MFS_1"/>
    <property type="match status" value="2"/>
</dbReference>
<keyword evidence="5 6" id="KW-0472">Membrane</keyword>
<organism evidence="8 9">
    <name type="scientific">Cloeon dipterum</name>
    <dbReference type="NCBI Taxonomy" id="197152"/>
    <lineage>
        <taxon>Eukaryota</taxon>
        <taxon>Metazoa</taxon>
        <taxon>Ecdysozoa</taxon>
        <taxon>Arthropoda</taxon>
        <taxon>Hexapoda</taxon>
        <taxon>Insecta</taxon>
        <taxon>Pterygota</taxon>
        <taxon>Palaeoptera</taxon>
        <taxon>Ephemeroptera</taxon>
        <taxon>Pisciforma</taxon>
        <taxon>Baetidae</taxon>
        <taxon>Cloeon</taxon>
    </lineage>
</organism>
<comment type="caution">
    <text evidence="8">The sequence shown here is derived from an EMBL/GenBank/DDBJ whole genome shotgun (WGS) entry which is preliminary data.</text>
</comment>
<reference evidence="8 9" key="1">
    <citation type="submission" date="2020-04" db="EMBL/GenBank/DDBJ databases">
        <authorList>
            <person name="Alioto T."/>
            <person name="Alioto T."/>
            <person name="Gomez Garrido J."/>
        </authorList>
    </citation>
    <scope>NUCLEOTIDE SEQUENCE [LARGE SCALE GENOMIC DNA]</scope>
</reference>
<dbReference type="InterPro" id="IPR011701">
    <property type="entry name" value="MFS"/>
</dbReference>
<feature type="transmembrane region" description="Helical" evidence="6">
    <location>
        <begin position="189"/>
        <end position="206"/>
    </location>
</feature>
<proteinExistence type="predicted"/>
<keyword evidence="2" id="KW-0813">Transport</keyword>
<feature type="transmembrane region" description="Helical" evidence="6">
    <location>
        <begin position="413"/>
        <end position="435"/>
    </location>
</feature>
<feature type="transmembrane region" description="Helical" evidence="6">
    <location>
        <begin position="125"/>
        <end position="151"/>
    </location>
</feature>